<comment type="caution">
    <text evidence="2">The sequence shown here is derived from an EMBL/GenBank/DDBJ whole genome shotgun (WGS) entry which is preliminary data.</text>
</comment>
<evidence type="ECO:0000313" key="2">
    <source>
        <dbReference type="EMBL" id="RBO87552.1"/>
    </source>
</evidence>
<dbReference type="AlphaFoldDB" id="A0A366DBW0"/>
<keyword evidence="3" id="KW-1185">Reference proteome</keyword>
<name>A0A366DBW0_9NOCA</name>
<evidence type="ECO:0000256" key="1">
    <source>
        <dbReference type="SAM" id="Phobius"/>
    </source>
</evidence>
<keyword evidence="1" id="KW-0812">Transmembrane</keyword>
<dbReference type="RefSeq" id="WP_067505155.1">
    <property type="nucleotide sequence ID" value="NZ_QNRE01000011.1"/>
</dbReference>
<dbReference type="EMBL" id="QNRE01000011">
    <property type="protein sequence ID" value="RBO87552.1"/>
    <property type="molecule type" value="Genomic_DNA"/>
</dbReference>
<sequence length="139" mass="15779">MLIAAICDVLVRVAWMPVAAFITVSVPYLYLRNVIAERRNHMHDNTFTPVRGWLSVYDDAANRRRQLTSVLREENERLHPYGPPPRGVDEDRWAELTESVEISAAMVGHRLEAWQVRTMAAAIADRVLVDTAQLAAVTR</sequence>
<gene>
    <name evidence="2" type="ORF">DFR74_111259</name>
</gene>
<keyword evidence="1" id="KW-1133">Transmembrane helix</keyword>
<protein>
    <submittedName>
        <fullName evidence="2">Uncharacterized protein</fullName>
    </submittedName>
</protein>
<evidence type="ECO:0000313" key="3">
    <source>
        <dbReference type="Proteomes" id="UP000252586"/>
    </source>
</evidence>
<dbReference type="OrthoDB" id="9996276at2"/>
<dbReference type="Proteomes" id="UP000252586">
    <property type="component" value="Unassembled WGS sequence"/>
</dbReference>
<keyword evidence="1" id="KW-0472">Membrane</keyword>
<organism evidence="2 3">
    <name type="scientific">Nocardia puris</name>
    <dbReference type="NCBI Taxonomy" id="208602"/>
    <lineage>
        <taxon>Bacteria</taxon>
        <taxon>Bacillati</taxon>
        <taxon>Actinomycetota</taxon>
        <taxon>Actinomycetes</taxon>
        <taxon>Mycobacteriales</taxon>
        <taxon>Nocardiaceae</taxon>
        <taxon>Nocardia</taxon>
    </lineage>
</organism>
<feature type="transmembrane region" description="Helical" evidence="1">
    <location>
        <begin position="12"/>
        <end position="31"/>
    </location>
</feature>
<accession>A0A366DBW0</accession>
<reference evidence="2 3" key="1">
    <citation type="submission" date="2018-06" db="EMBL/GenBank/DDBJ databases">
        <title>Genomic Encyclopedia of Type Strains, Phase IV (KMG-IV): sequencing the most valuable type-strain genomes for metagenomic binning, comparative biology and taxonomic classification.</title>
        <authorList>
            <person name="Goeker M."/>
        </authorList>
    </citation>
    <scope>NUCLEOTIDE SEQUENCE [LARGE SCALE GENOMIC DNA]</scope>
    <source>
        <strain evidence="2 3">DSM 44599</strain>
    </source>
</reference>
<proteinExistence type="predicted"/>
<dbReference type="STRING" id="1210090.GCA_001613185_01404"/>